<proteinExistence type="predicted"/>
<sequence length="69" mass="7753">MEPKHGNTNTARDLVKPEDKNSDPITQVQRDSVITSEDLPPKPFRISITLITLLLILLFAGFYFGIINV</sequence>
<evidence type="ECO:0000313" key="3">
    <source>
        <dbReference type="EMBL" id="MEP0866505.1"/>
    </source>
</evidence>
<keyword evidence="2" id="KW-0812">Transmembrane</keyword>
<keyword evidence="4" id="KW-1185">Reference proteome</keyword>
<dbReference type="EMBL" id="JAMPKK010000045">
    <property type="protein sequence ID" value="MEP0866505.1"/>
    <property type="molecule type" value="Genomic_DNA"/>
</dbReference>
<accession>A0ABV0JSS6</accession>
<feature type="compositionally biased region" description="Polar residues" evidence="1">
    <location>
        <begin position="1"/>
        <end position="11"/>
    </location>
</feature>
<dbReference type="Proteomes" id="UP001442494">
    <property type="component" value="Unassembled WGS sequence"/>
</dbReference>
<keyword evidence="2" id="KW-0472">Membrane</keyword>
<feature type="region of interest" description="Disordered" evidence="1">
    <location>
        <begin position="1"/>
        <end position="39"/>
    </location>
</feature>
<dbReference type="RefSeq" id="WP_190422303.1">
    <property type="nucleotide sequence ID" value="NZ_JAMPKK010000045.1"/>
</dbReference>
<organism evidence="3 4">
    <name type="scientific">Funiculus sociatus GB2-A5</name>
    <dbReference type="NCBI Taxonomy" id="2933946"/>
    <lineage>
        <taxon>Bacteria</taxon>
        <taxon>Bacillati</taxon>
        <taxon>Cyanobacteriota</taxon>
        <taxon>Cyanophyceae</taxon>
        <taxon>Coleofasciculales</taxon>
        <taxon>Coleofasciculaceae</taxon>
        <taxon>Funiculus</taxon>
    </lineage>
</organism>
<protein>
    <submittedName>
        <fullName evidence="3">Uncharacterized protein</fullName>
    </submittedName>
</protein>
<feature type="compositionally biased region" description="Basic and acidic residues" evidence="1">
    <location>
        <begin position="13"/>
        <end position="22"/>
    </location>
</feature>
<name>A0ABV0JSS6_9CYAN</name>
<keyword evidence="2" id="KW-1133">Transmembrane helix</keyword>
<reference evidence="3 4" key="1">
    <citation type="submission" date="2022-04" db="EMBL/GenBank/DDBJ databases">
        <title>Positive selection, recombination, and allopatry shape intraspecific diversity of widespread and dominant cyanobacteria.</title>
        <authorList>
            <person name="Wei J."/>
            <person name="Shu W."/>
            <person name="Hu C."/>
        </authorList>
    </citation>
    <scope>NUCLEOTIDE SEQUENCE [LARGE SCALE GENOMIC DNA]</scope>
    <source>
        <strain evidence="3 4">GB2-A5</strain>
    </source>
</reference>
<evidence type="ECO:0000256" key="2">
    <source>
        <dbReference type="SAM" id="Phobius"/>
    </source>
</evidence>
<feature type="compositionally biased region" description="Polar residues" evidence="1">
    <location>
        <begin position="23"/>
        <end position="35"/>
    </location>
</feature>
<comment type="caution">
    <text evidence="3">The sequence shown here is derived from an EMBL/GenBank/DDBJ whole genome shotgun (WGS) entry which is preliminary data.</text>
</comment>
<evidence type="ECO:0000256" key="1">
    <source>
        <dbReference type="SAM" id="MobiDB-lite"/>
    </source>
</evidence>
<feature type="transmembrane region" description="Helical" evidence="2">
    <location>
        <begin position="46"/>
        <end position="66"/>
    </location>
</feature>
<gene>
    <name evidence="3" type="ORF">NDI37_18780</name>
</gene>
<evidence type="ECO:0000313" key="4">
    <source>
        <dbReference type="Proteomes" id="UP001442494"/>
    </source>
</evidence>